<dbReference type="OrthoDB" id="6500128at2759"/>
<keyword evidence="3" id="KW-0813">Transport</keyword>
<evidence type="ECO:0000256" key="13">
    <source>
        <dbReference type="SAM" id="Phobius"/>
    </source>
</evidence>
<evidence type="ECO:0000256" key="1">
    <source>
        <dbReference type="ARBA" id="ARBA00004651"/>
    </source>
</evidence>
<dbReference type="Pfam" id="PF00005">
    <property type="entry name" value="ABC_tran"/>
    <property type="match status" value="2"/>
</dbReference>
<feature type="domain" description="ABC transporter" evidence="14">
    <location>
        <begin position="1013"/>
        <end position="1257"/>
    </location>
</feature>
<dbReference type="InterPro" id="IPR011527">
    <property type="entry name" value="ABC1_TM_dom"/>
</dbReference>
<keyword evidence="6" id="KW-0677">Repeat</keyword>
<feature type="domain" description="ABC transmembrane type-1" evidence="15">
    <location>
        <begin position="692"/>
        <end position="978"/>
    </location>
</feature>
<dbReference type="InterPro" id="IPR003593">
    <property type="entry name" value="AAA+_ATPase"/>
</dbReference>
<feature type="transmembrane region" description="Helical" evidence="13">
    <location>
        <begin position="731"/>
        <end position="758"/>
    </location>
</feature>
<dbReference type="PROSITE" id="PS50893">
    <property type="entry name" value="ABC_TRANSPORTER_2"/>
    <property type="match status" value="2"/>
</dbReference>
<feature type="transmembrane region" description="Helical" evidence="13">
    <location>
        <begin position="89"/>
        <end position="110"/>
    </location>
</feature>
<dbReference type="GO" id="GO:0016887">
    <property type="term" value="F:ATP hydrolysis activity"/>
    <property type="evidence" value="ECO:0007669"/>
    <property type="project" value="InterPro"/>
</dbReference>
<dbReference type="EMBL" id="CAJVPA010000239">
    <property type="protein sequence ID" value="CAG8421718.1"/>
    <property type="molecule type" value="Genomic_DNA"/>
</dbReference>
<dbReference type="InterPro" id="IPR003439">
    <property type="entry name" value="ABC_transporter-like_ATP-bd"/>
</dbReference>
<dbReference type="GO" id="GO:0015421">
    <property type="term" value="F:ABC-type oligopeptide transporter activity"/>
    <property type="evidence" value="ECO:0007669"/>
    <property type="project" value="TreeGrafter"/>
</dbReference>
<proteinExistence type="inferred from homology"/>
<evidence type="ECO:0000256" key="2">
    <source>
        <dbReference type="ARBA" id="ARBA00007577"/>
    </source>
</evidence>
<keyword evidence="4" id="KW-1003">Cell membrane</keyword>
<evidence type="ECO:0000256" key="8">
    <source>
        <dbReference type="ARBA" id="ARBA00022840"/>
    </source>
</evidence>
<evidence type="ECO:0000259" key="14">
    <source>
        <dbReference type="PROSITE" id="PS50893"/>
    </source>
</evidence>
<feature type="transmembrane region" description="Helical" evidence="13">
    <location>
        <begin position="266"/>
        <end position="285"/>
    </location>
</feature>
<feature type="domain" description="ABC transporter" evidence="14">
    <location>
        <begin position="368"/>
        <end position="613"/>
    </location>
</feature>
<dbReference type="AlphaFoldDB" id="A0A9W4JV55"/>
<dbReference type="PROSITE" id="PS50929">
    <property type="entry name" value="ABC_TM1F"/>
    <property type="match status" value="2"/>
</dbReference>
<dbReference type="PANTHER" id="PTHR43394:SF11">
    <property type="entry name" value="ATP-BINDING CASSETTE TRANSPORTER"/>
    <property type="match status" value="1"/>
</dbReference>
<dbReference type="InterPro" id="IPR027417">
    <property type="entry name" value="P-loop_NTPase"/>
</dbReference>
<evidence type="ECO:0000256" key="7">
    <source>
        <dbReference type="ARBA" id="ARBA00022741"/>
    </source>
</evidence>
<evidence type="ECO:0000256" key="12">
    <source>
        <dbReference type="SAM" id="MobiDB-lite"/>
    </source>
</evidence>
<dbReference type="FunFam" id="3.40.50.300:FF:001530">
    <property type="entry name" value="ABC multidrug transporter (Eurofung)"/>
    <property type="match status" value="1"/>
</dbReference>
<evidence type="ECO:0000256" key="5">
    <source>
        <dbReference type="ARBA" id="ARBA00022692"/>
    </source>
</evidence>
<dbReference type="GO" id="GO:0090374">
    <property type="term" value="P:oligopeptide export from mitochondrion"/>
    <property type="evidence" value="ECO:0007669"/>
    <property type="project" value="TreeGrafter"/>
</dbReference>
<keyword evidence="7" id="KW-0547">Nucleotide-binding</keyword>
<feature type="transmembrane region" description="Helical" evidence="13">
    <location>
        <begin position="38"/>
        <end position="62"/>
    </location>
</feature>
<evidence type="ECO:0000256" key="9">
    <source>
        <dbReference type="ARBA" id="ARBA00022989"/>
    </source>
</evidence>
<feature type="transmembrane region" description="Helical" evidence="13">
    <location>
        <begin position="834"/>
        <end position="852"/>
    </location>
</feature>
<evidence type="ECO:0000256" key="11">
    <source>
        <dbReference type="ARBA" id="ARBA00023180"/>
    </source>
</evidence>
<evidence type="ECO:0000313" key="16">
    <source>
        <dbReference type="EMBL" id="CAG8421718.1"/>
    </source>
</evidence>
<reference evidence="16" key="1">
    <citation type="submission" date="2021-07" db="EMBL/GenBank/DDBJ databases">
        <authorList>
            <person name="Branca A.L. A."/>
        </authorList>
    </citation>
    <scope>NUCLEOTIDE SEQUENCE</scope>
</reference>
<feature type="transmembrane region" description="Helical" evidence="13">
    <location>
        <begin position="189"/>
        <end position="214"/>
    </location>
</feature>
<dbReference type="Proteomes" id="UP001152646">
    <property type="component" value="Unassembled WGS sequence"/>
</dbReference>
<dbReference type="Pfam" id="PF00664">
    <property type="entry name" value="ABC_membrane"/>
    <property type="match status" value="2"/>
</dbReference>
<dbReference type="Gene3D" id="1.20.1560.10">
    <property type="entry name" value="ABC transporter type 1, transmembrane domain"/>
    <property type="match status" value="1"/>
</dbReference>
<keyword evidence="10 13" id="KW-0472">Membrane</keyword>
<evidence type="ECO:0000256" key="6">
    <source>
        <dbReference type="ARBA" id="ARBA00022737"/>
    </source>
</evidence>
<dbReference type="InterPro" id="IPR017871">
    <property type="entry name" value="ABC_transporter-like_CS"/>
</dbReference>
<name>A0A9W4JV55_9EURO</name>
<dbReference type="GO" id="GO:0005524">
    <property type="term" value="F:ATP binding"/>
    <property type="evidence" value="ECO:0007669"/>
    <property type="project" value="UniProtKB-KW"/>
</dbReference>
<keyword evidence="11" id="KW-0325">Glycoprotein</keyword>
<protein>
    <submittedName>
        <fullName evidence="16">Uncharacterized protein</fullName>
    </submittedName>
</protein>
<dbReference type="FunFam" id="3.40.50.300:FF:000913">
    <property type="entry name" value="ABC multidrug transporter SitT"/>
    <property type="match status" value="1"/>
</dbReference>
<evidence type="ECO:0000259" key="15">
    <source>
        <dbReference type="PROSITE" id="PS50929"/>
    </source>
</evidence>
<feature type="region of interest" description="Disordered" evidence="12">
    <location>
        <begin position="643"/>
        <end position="662"/>
    </location>
</feature>
<feature type="transmembrane region" description="Helical" evidence="13">
    <location>
        <begin position="941"/>
        <end position="961"/>
    </location>
</feature>
<evidence type="ECO:0000313" key="17">
    <source>
        <dbReference type="Proteomes" id="UP001152646"/>
    </source>
</evidence>
<dbReference type="FunFam" id="1.20.1560.10:FF:000057">
    <property type="entry name" value="ABC multidrug transporter SitT"/>
    <property type="match status" value="1"/>
</dbReference>
<dbReference type="SMART" id="SM00382">
    <property type="entry name" value="AAA"/>
    <property type="match status" value="2"/>
</dbReference>
<dbReference type="InterPro" id="IPR036640">
    <property type="entry name" value="ABC1_TM_sf"/>
</dbReference>
<dbReference type="GO" id="GO:0005743">
    <property type="term" value="C:mitochondrial inner membrane"/>
    <property type="evidence" value="ECO:0007669"/>
    <property type="project" value="TreeGrafter"/>
</dbReference>
<dbReference type="PANTHER" id="PTHR43394">
    <property type="entry name" value="ATP-DEPENDENT PERMEASE MDL1, MITOCHONDRIAL"/>
    <property type="match status" value="1"/>
</dbReference>
<keyword evidence="8" id="KW-0067">ATP-binding</keyword>
<evidence type="ECO:0000256" key="4">
    <source>
        <dbReference type="ARBA" id="ARBA00022475"/>
    </source>
</evidence>
<feature type="transmembrane region" description="Helical" evidence="13">
    <location>
        <begin position="305"/>
        <end position="324"/>
    </location>
</feature>
<keyword evidence="9 13" id="KW-1133">Transmembrane helix</keyword>
<comment type="caution">
    <text evidence="16">The sequence shown here is derived from an EMBL/GenBank/DDBJ whole genome shotgun (WGS) entry which is preliminary data.</text>
</comment>
<feature type="domain" description="ABC transmembrane type-1" evidence="15">
    <location>
        <begin position="42"/>
        <end position="333"/>
    </location>
</feature>
<sequence length="1261" mass="138183">MDIEAIESEKRTAAPTPDEEGSFAAYKRIFKYTGPFELSLQIIASLAALGSGAGLAFQPLIIGRFISTVADFTSSQSSAAHLRSEASKLALYFLYLGVARFLLSYIYNVLFTYTAHLITRNIQHEYLKSALGQEVAFFDFGTGGSIATQATSNGRMIQGGISEKLGLVVQGIAAFITAFIIAFVVQWKLTLICLCIAPATLIVNGIAGGFMGVYENQILEINAKANAFAESVLSGVRTAHAFEIRDRLVDSFDDHLSYAHTIGSKLSVIFGTFFAAEYCIVYLGYGLAFWQGIRMLSRGELEENGGIFTVIMSVIIAATQLTMLTPYMVDFTRSATAASKLFNLIDRKSEIDPHENFGNQPSETFGEIELDDVTFAYPTRPGVKVLEKFSMKAPAGKVTALVGQSGSGKTTIVGLLERWYDPESGNIKLDGHPIDQLNLRWLRKNVRIVQQESVLFQGSVFDNIKQGLVGTEWEHAPRSQQMERIQKAATMAFAHEFISKLPDGYDTKIGHHGGLLSGGQKQRIAIARSVVSQPKVLLLDEATSSLDPHAERVVQMALERASEGRTTIVIAHKLATIRKADSIIVMSKGCVVERGTHDSLLAHDGAYAKLVRAQDLAFSPQATQPGRELEAVDHSKPDTMTQLSVRTSHTSVREYRPQKEQDNYDDHNQRTIIFVIWHILRETPELKLVYSLVLAGCLVGGATFPGQAILLSSVIDTLALPNTQTERKGNFLATMFIVLAAGCLVSYFILGYATNIVAQHLGHKFRKQSLQDILRQDLQFFDREENSTGALVARLDSNPQAVLELMGYNIGLVLIAVLNLIACVVLALAYSWRLGLVVTCAGLTPLVGSGFLKIRLDAKLDRDASKRYSISASIASEAVTSIRTISSLAIEDSVLQRYTRELDYAVADLRQPLCLMMLSFAFTQSVENWFMALGLWYGCRLLSFGEITVYAFFVAFLGVFFSSQSASQLFQFSTSITKGVNAANYLFWLQGLQPTVRETNQNHENGPGSADNIHLDNVEFSYPLRPETPVLNGVDLKIEKGQFIAFVGSSGCGKSTIIALLERFYDPSTGSIMIDSLPLPSLNPRLYRKICALVQQEPNLFPVSIRENVAFGLGHDTDSGFGVDDSQIESALRAANAWDFVSSLPEGLATCVGLGGSQISGGQRQRIAIARALIRNPRILLLDEATSALDNENERAVHATLGAAKDRDRITVAVAHRLSTIKDADVICVFHEGRIKEMGSHRDLIAMSGMYSKMCEAQALD</sequence>
<feature type="transmembrane region" description="Helical" evidence="13">
    <location>
        <begin position="165"/>
        <end position="183"/>
    </location>
</feature>
<evidence type="ECO:0000256" key="10">
    <source>
        <dbReference type="ARBA" id="ARBA00023136"/>
    </source>
</evidence>
<dbReference type="Gene3D" id="3.40.50.300">
    <property type="entry name" value="P-loop containing nucleotide triphosphate hydrolases"/>
    <property type="match status" value="2"/>
</dbReference>
<dbReference type="SUPFAM" id="SSF52540">
    <property type="entry name" value="P-loop containing nucleoside triphosphate hydrolases"/>
    <property type="match status" value="2"/>
</dbReference>
<feature type="compositionally biased region" description="Basic and acidic residues" evidence="12">
    <location>
        <begin position="651"/>
        <end position="662"/>
    </location>
</feature>
<dbReference type="PROSITE" id="PS00211">
    <property type="entry name" value="ABC_TRANSPORTER_1"/>
    <property type="match status" value="2"/>
</dbReference>
<gene>
    <name evidence="16" type="ORF">PSALAMII_LOCUS10286</name>
</gene>
<organism evidence="16 17">
    <name type="scientific">Penicillium salamii</name>
    <dbReference type="NCBI Taxonomy" id="1612424"/>
    <lineage>
        <taxon>Eukaryota</taxon>
        <taxon>Fungi</taxon>
        <taxon>Dikarya</taxon>
        <taxon>Ascomycota</taxon>
        <taxon>Pezizomycotina</taxon>
        <taxon>Eurotiomycetes</taxon>
        <taxon>Eurotiomycetidae</taxon>
        <taxon>Eurotiales</taxon>
        <taxon>Aspergillaceae</taxon>
        <taxon>Penicillium</taxon>
    </lineage>
</organism>
<dbReference type="CDD" id="cd18577">
    <property type="entry name" value="ABC_6TM_Pgp_ABCB1_D1_like"/>
    <property type="match status" value="1"/>
</dbReference>
<dbReference type="SUPFAM" id="SSF90123">
    <property type="entry name" value="ABC transporter transmembrane region"/>
    <property type="match status" value="2"/>
</dbReference>
<evidence type="ECO:0000256" key="3">
    <source>
        <dbReference type="ARBA" id="ARBA00022448"/>
    </source>
</evidence>
<keyword evidence="5 13" id="KW-0812">Transmembrane</keyword>
<dbReference type="InterPro" id="IPR039421">
    <property type="entry name" value="Type_1_exporter"/>
</dbReference>
<dbReference type="CDD" id="cd18578">
    <property type="entry name" value="ABC_6TM_Pgp_ABCB1_D2_like"/>
    <property type="match status" value="1"/>
</dbReference>
<feature type="transmembrane region" description="Helical" evidence="13">
    <location>
        <begin position="805"/>
        <end position="828"/>
    </location>
</feature>
<feature type="transmembrane region" description="Helical" evidence="13">
    <location>
        <begin position="688"/>
        <end position="711"/>
    </location>
</feature>
<accession>A0A9W4JV55</accession>
<comment type="subcellular location">
    <subcellularLocation>
        <location evidence="1">Cell membrane</location>
        <topology evidence="1">Multi-pass membrane protein</topology>
    </subcellularLocation>
</comment>
<comment type="similarity">
    <text evidence="2">Belongs to the ABC transporter superfamily. ABCB family. Multidrug resistance exporter (TC 3.A.1.201) subfamily.</text>
</comment>
<dbReference type="GO" id="GO:0005886">
    <property type="term" value="C:plasma membrane"/>
    <property type="evidence" value="ECO:0007669"/>
    <property type="project" value="UniProtKB-SubCell"/>
</dbReference>